<feature type="domain" description="Acyltransferase 3" evidence="2">
    <location>
        <begin position="19"/>
        <end position="337"/>
    </location>
</feature>
<evidence type="ECO:0000313" key="4">
    <source>
        <dbReference type="Proteomes" id="UP000232163"/>
    </source>
</evidence>
<dbReference type="PANTHER" id="PTHR23028">
    <property type="entry name" value="ACETYLTRANSFERASE"/>
    <property type="match status" value="1"/>
</dbReference>
<dbReference type="EMBL" id="MZMT01000049">
    <property type="protein sequence ID" value="PIO43067.1"/>
    <property type="molecule type" value="Genomic_DNA"/>
</dbReference>
<accession>A0A2N9VU99</accession>
<feature type="transmembrane region" description="Helical" evidence="1">
    <location>
        <begin position="43"/>
        <end position="69"/>
    </location>
</feature>
<feature type="transmembrane region" description="Helical" evidence="1">
    <location>
        <begin position="148"/>
        <end position="166"/>
    </location>
</feature>
<feature type="transmembrane region" description="Helical" evidence="1">
    <location>
        <begin position="289"/>
        <end position="309"/>
    </location>
</feature>
<evidence type="ECO:0000256" key="1">
    <source>
        <dbReference type="SAM" id="Phobius"/>
    </source>
</evidence>
<evidence type="ECO:0000313" key="3">
    <source>
        <dbReference type="EMBL" id="PIO43067.1"/>
    </source>
</evidence>
<comment type="caution">
    <text evidence="3">The sequence shown here is derived from an EMBL/GenBank/DDBJ whole genome shotgun (WGS) entry which is preliminary data.</text>
</comment>
<keyword evidence="1" id="KW-0812">Transmembrane</keyword>
<reference evidence="3 4" key="1">
    <citation type="journal article" date="2017" name="Int J Environ Stud">
        <title>Does the Miocene-Pliocene relict legume Oxytropis triphylla form nitrogen-fixing nodules with a combination of bacterial strains?</title>
        <authorList>
            <person name="Safronova V."/>
            <person name="Belimov A."/>
            <person name="Sazanova A."/>
            <person name="Kuznetsova I."/>
            <person name="Popova J."/>
            <person name="Andronov E."/>
            <person name="Verkhozina A."/>
            <person name="Tikhonovich I."/>
        </authorList>
    </citation>
    <scope>NUCLEOTIDE SEQUENCE [LARGE SCALE GENOMIC DNA]</scope>
    <source>
        <strain evidence="3 4">Tri-38</strain>
    </source>
</reference>
<organism evidence="3 4">
    <name type="scientific">Phyllobacterium zundukense</name>
    <dbReference type="NCBI Taxonomy" id="1867719"/>
    <lineage>
        <taxon>Bacteria</taxon>
        <taxon>Pseudomonadati</taxon>
        <taxon>Pseudomonadota</taxon>
        <taxon>Alphaproteobacteria</taxon>
        <taxon>Hyphomicrobiales</taxon>
        <taxon>Phyllobacteriaceae</taxon>
        <taxon>Phyllobacterium</taxon>
    </lineage>
</organism>
<keyword evidence="4" id="KW-1185">Reference proteome</keyword>
<keyword evidence="1" id="KW-1133">Transmembrane helix</keyword>
<evidence type="ECO:0000259" key="2">
    <source>
        <dbReference type="Pfam" id="PF01757"/>
    </source>
</evidence>
<dbReference type="InterPro" id="IPR002656">
    <property type="entry name" value="Acyl_transf_3_dom"/>
</dbReference>
<sequence length="363" mass="39592">MHRTVVSVGARMPISRRYYTLDAMRGVAAILVVLYHAGPVTTIIAPAGYIAVDFFFALSGFVIAGIYEAKLRNGLSSPQRFAIIRLTRLYPLYLVGLLLGMAKAVGAWVLAAPHALTGSQIVLSTVFGLAILPTLPPLDDLFPLNGPAWSLFLEIAINIVFALWLVHWKSRSLVGLAALSALAMMVTVIHAQSLNVGWNWETLHAGFARVTFAFTMGVLLARNRTALGWKVSWAALIPITALILALCLPAPQQYRTMIDLVIALLICPAILYYGTVLECPLQLRPLASFLGDISYPVYAVHFPLLFMFTHVAGRAGLAGSSVLWVFMPCLIAGSALLYHLYDVPVRRFLSARRGAVLQPEIVI</sequence>
<dbReference type="PANTHER" id="PTHR23028:SF134">
    <property type="entry name" value="PUTATIVE (AFU_ORTHOLOGUE AFUA_4G08520)-RELATED"/>
    <property type="match status" value="1"/>
</dbReference>
<feature type="transmembrane region" description="Helical" evidence="1">
    <location>
        <begin position="203"/>
        <end position="221"/>
    </location>
</feature>
<keyword evidence="1" id="KW-0472">Membrane</keyword>
<protein>
    <recommendedName>
        <fullName evidence="2">Acyltransferase 3 domain-containing protein</fullName>
    </recommendedName>
</protein>
<gene>
    <name evidence="3" type="ORF">B5P45_21845</name>
</gene>
<proteinExistence type="predicted"/>
<feature type="transmembrane region" description="Helical" evidence="1">
    <location>
        <begin position="257"/>
        <end position="277"/>
    </location>
</feature>
<feature type="transmembrane region" description="Helical" evidence="1">
    <location>
        <begin position="173"/>
        <end position="191"/>
    </location>
</feature>
<dbReference type="GO" id="GO:0016747">
    <property type="term" value="F:acyltransferase activity, transferring groups other than amino-acyl groups"/>
    <property type="evidence" value="ECO:0007669"/>
    <property type="project" value="InterPro"/>
</dbReference>
<dbReference type="InterPro" id="IPR050879">
    <property type="entry name" value="Acyltransferase_3"/>
</dbReference>
<dbReference type="RefSeq" id="WP_100000382.1">
    <property type="nucleotide sequence ID" value="NZ_MZMT01000049.1"/>
</dbReference>
<dbReference type="Pfam" id="PF01757">
    <property type="entry name" value="Acyl_transf_3"/>
    <property type="match status" value="1"/>
</dbReference>
<feature type="transmembrane region" description="Helical" evidence="1">
    <location>
        <begin position="18"/>
        <end position="37"/>
    </location>
</feature>
<feature type="transmembrane region" description="Helical" evidence="1">
    <location>
        <begin position="321"/>
        <end position="341"/>
    </location>
</feature>
<name>A0A2N9VU99_9HYPH</name>
<feature type="transmembrane region" description="Helical" evidence="1">
    <location>
        <begin position="90"/>
        <end position="111"/>
    </location>
</feature>
<dbReference type="AlphaFoldDB" id="A0A2N9VU99"/>
<dbReference type="Proteomes" id="UP000232163">
    <property type="component" value="Unassembled WGS sequence"/>
</dbReference>
<feature type="transmembrane region" description="Helical" evidence="1">
    <location>
        <begin position="233"/>
        <end position="251"/>
    </location>
</feature>